<dbReference type="EMBL" id="CP092471">
    <property type="protein sequence ID" value="UVI38603.1"/>
    <property type="molecule type" value="Genomic_DNA"/>
</dbReference>
<reference evidence="1" key="1">
    <citation type="submission" date="2022-02" db="EMBL/GenBank/DDBJ databases">
        <title>Qipengyuania spongiae sp. nov., isolated from marine sponge.</title>
        <authorList>
            <person name="Li Z."/>
            <person name="Zhang M."/>
        </authorList>
    </citation>
    <scope>NUCLEOTIDE SEQUENCE</scope>
    <source>
        <strain evidence="1">PHS-Z21</strain>
    </source>
</reference>
<sequence>MIRNLSPLCLLIGAMSCSPVPDERDGVNLSPAAASHREARLDEALQTAKDDCLLMVWSEQAERAVAFDRAHDRVKGGAISCATGTTASQFDAAILAIREAAKSGNKARMLEQIGLPLLYIDSEGERRPIESREMVEDIFDEVFDARMLETLGRLDLADMTVVPEQGAFFELGSLWLVVDEKGGRPSIVTVNRQALDDAARAAREKAGRNQATPIPAQ</sequence>
<organism evidence="1 2">
    <name type="scientific">Qipengyuania spongiae</name>
    <dbReference type="NCBI Taxonomy" id="2909673"/>
    <lineage>
        <taxon>Bacteria</taxon>
        <taxon>Pseudomonadati</taxon>
        <taxon>Pseudomonadota</taxon>
        <taxon>Alphaproteobacteria</taxon>
        <taxon>Sphingomonadales</taxon>
        <taxon>Erythrobacteraceae</taxon>
        <taxon>Qipengyuania</taxon>
    </lineage>
</organism>
<evidence type="ECO:0000313" key="1">
    <source>
        <dbReference type="EMBL" id="UVI38603.1"/>
    </source>
</evidence>
<dbReference type="RefSeq" id="WP_265557774.1">
    <property type="nucleotide sequence ID" value="NZ_CP092471.1"/>
</dbReference>
<dbReference type="Proteomes" id="UP001065265">
    <property type="component" value="Chromosome"/>
</dbReference>
<accession>A0ABY5SVL9</accession>
<dbReference type="PROSITE" id="PS51257">
    <property type="entry name" value="PROKAR_LIPOPROTEIN"/>
    <property type="match status" value="1"/>
</dbReference>
<name>A0ABY5SVL9_9SPHN</name>
<evidence type="ECO:0008006" key="3">
    <source>
        <dbReference type="Google" id="ProtNLM"/>
    </source>
</evidence>
<proteinExistence type="predicted"/>
<gene>
    <name evidence="1" type="ORF">L1F33_10115</name>
</gene>
<keyword evidence="2" id="KW-1185">Reference proteome</keyword>
<evidence type="ECO:0000313" key="2">
    <source>
        <dbReference type="Proteomes" id="UP001065265"/>
    </source>
</evidence>
<protein>
    <recommendedName>
        <fullName evidence="3">Lipoprotein</fullName>
    </recommendedName>
</protein>